<dbReference type="PANTHER" id="PTHR37301:SF1">
    <property type="entry name" value="DNA-BINDING PROTEIN"/>
    <property type="match status" value="1"/>
</dbReference>
<dbReference type="CDD" id="cd00093">
    <property type="entry name" value="HTH_XRE"/>
    <property type="match status" value="1"/>
</dbReference>
<dbReference type="EMBL" id="CP024788">
    <property type="protein sequence ID" value="AUB43096.1"/>
    <property type="molecule type" value="Genomic_DNA"/>
</dbReference>
<dbReference type="InterPro" id="IPR010982">
    <property type="entry name" value="Lambda_DNA-bd_dom_sf"/>
</dbReference>
<accession>A0A2K8T5W1</accession>
<keyword evidence="2" id="KW-0614">Plasmid</keyword>
<protein>
    <submittedName>
        <fullName evidence="2">Putative transcriptional regulator</fullName>
    </submittedName>
</protein>
<dbReference type="SUPFAM" id="SSF47413">
    <property type="entry name" value="lambda repressor-like DNA-binding domains"/>
    <property type="match status" value="1"/>
</dbReference>
<dbReference type="Gene3D" id="1.10.260.40">
    <property type="entry name" value="lambda repressor-like DNA-binding domains"/>
    <property type="match status" value="1"/>
</dbReference>
<reference evidence="2 3" key="1">
    <citation type="submission" date="2017-11" db="EMBL/GenBank/DDBJ databases">
        <title>Complete genome of a free-living desiccation-tolerant cyanobacterium and its photosynthetic adaptation to extreme terrestrial habitat.</title>
        <authorList>
            <person name="Shang J."/>
        </authorList>
    </citation>
    <scope>NUCLEOTIDE SEQUENCE [LARGE SCALE GENOMIC DNA]</scope>
    <source>
        <strain evidence="2 3">CCNUN1</strain>
        <plasmid evidence="3">pnfsy03</plasmid>
    </source>
</reference>
<proteinExistence type="predicted"/>
<dbReference type="PROSITE" id="PS50943">
    <property type="entry name" value="HTH_CROC1"/>
    <property type="match status" value="1"/>
</dbReference>
<sequence>MLERDIKTGELAEITGLHPNTISKLKAYRDMPKRLDRETLNQLCKALNCNPGDLLKFEPD</sequence>
<dbReference type="GO" id="GO:0003677">
    <property type="term" value="F:DNA binding"/>
    <property type="evidence" value="ECO:0007669"/>
    <property type="project" value="InterPro"/>
</dbReference>
<feature type="domain" description="HTH cro/C1-type" evidence="1">
    <location>
        <begin position="10"/>
        <end position="54"/>
    </location>
</feature>
<dbReference type="InterPro" id="IPR001387">
    <property type="entry name" value="Cro/C1-type_HTH"/>
</dbReference>
<keyword evidence="3" id="KW-1185">Reference proteome</keyword>
<organism evidence="2 3">
    <name type="scientific">Nostoc flagelliforme CCNUN1</name>
    <dbReference type="NCBI Taxonomy" id="2038116"/>
    <lineage>
        <taxon>Bacteria</taxon>
        <taxon>Bacillati</taxon>
        <taxon>Cyanobacteriota</taxon>
        <taxon>Cyanophyceae</taxon>
        <taxon>Nostocales</taxon>
        <taxon>Nostocaceae</taxon>
        <taxon>Nostoc</taxon>
    </lineage>
</organism>
<name>A0A2K8T5W1_9NOSO</name>
<dbReference type="KEGG" id="nfl:COO91_09254"/>
<dbReference type="AlphaFoldDB" id="A0A2K8T5W1"/>
<evidence type="ECO:0000313" key="2">
    <source>
        <dbReference type="EMBL" id="AUB43096.1"/>
    </source>
</evidence>
<dbReference type="Pfam" id="PF13443">
    <property type="entry name" value="HTH_26"/>
    <property type="match status" value="1"/>
</dbReference>
<evidence type="ECO:0000259" key="1">
    <source>
        <dbReference type="PROSITE" id="PS50943"/>
    </source>
</evidence>
<evidence type="ECO:0000313" key="3">
    <source>
        <dbReference type="Proteomes" id="UP000232003"/>
    </source>
</evidence>
<geneLocation type="plasmid" evidence="3">
    <name>pnfsy03</name>
</geneLocation>
<dbReference type="PANTHER" id="PTHR37301">
    <property type="entry name" value="DNA-BINDING PROTEIN-RELATED"/>
    <property type="match status" value="1"/>
</dbReference>
<dbReference type="Proteomes" id="UP000232003">
    <property type="component" value="Plasmid pNFSY03"/>
</dbReference>
<gene>
    <name evidence="2" type="ORF">COO91_09254</name>
</gene>